<dbReference type="GO" id="GO:0005669">
    <property type="term" value="C:transcription factor TFIID complex"/>
    <property type="evidence" value="ECO:0007669"/>
    <property type="project" value="TreeGrafter"/>
</dbReference>
<feature type="domain" description="Pyrrolo-quinoline quinone repeat" evidence="1">
    <location>
        <begin position="233"/>
        <end position="373"/>
    </location>
</feature>
<dbReference type="SMART" id="SM00564">
    <property type="entry name" value="PQQ"/>
    <property type="match status" value="2"/>
</dbReference>
<comment type="caution">
    <text evidence="2">The sequence shown here is derived from an EMBL/GenBank/DDBJ whole genome shotgun (WGS) entry which is preliminary data.</text>
</comment>
<dbReference type="SUPFAM" id="SSF51004">
    <property type="entry name" value="C-terminal (heme d1) domain of cytochrome cd1-nitrite reductase"/>
    <property type="match status" value="2"/>
</dbReference>
<evidence type="ECO:0000259" key="1">
    <source>
        <dbReference type="Pfam" id="PF13360"/>
    </source>
</evidence>
<gene>
    <name evidence="2" type="ORF">LCGC14_2678150</name>
</gene>
<feature type="non-terminal residue" evidence="2">
    <location>
        <position position="1"/>
    </location>
</feature>
<protein>
    <recommendedName>
        <fullName evidence="1">Pyrrolo-quinoline quinone repeat domain-containing protein</fullName>
    </recommendedName>
</protein>
<dbReference type="InterPro" id="IPR018391">
    <property type="entry name" value="PQQ_b-propeller_rpt"/>
</dbReference>
<name>A0A0F9A9S1_9ZZZZ</name>
<dbReference type="InterPro" id="IPR015943">
    <property type="entry name" value="WD40/YVTN_repeat-like_dom_sf"/>
</dbReference>
<reference evidence="2" key="1">
    <citation type="journal article" date="2015" name="Nature">
        <title>Complex archaea that bridge the gap between prokaryotes and eukaryotes.</title>
        <authorList>
            <person name="Spang A."/>
            <person name="Saw J.H."/>
            <person name="Jorgensen S.L."/>
            <person name="Zaremba-Niedzwiedzka K."/>
            <person name="Martijn J."/>
            <person name="Lind A.E."/>
            <person name="van Eijk R."/>
            <person name="Schleper C."/>
            <person name="Guy L."/>
            <person name="Ettema T.J."/>
        </authorList>
    </citation>
    <scope>NUCLEOTIDE SEQUENCE</scope>
</reference>
<dbReference type="AlphaFoldDB" id="A0A0F9A9S1"/>
<accession>A0A0F9A9S1</accession>
<dbReference type="PANTHER" id="PTHR19879:SF1">
    <property type="entry name" value="CANNONBALL-RELATED"/>
    <property type="match status" value="1"/>
</dbReference>
<dbReference type="GO" id="GO:0006367">
    <property type="term" value="P:transcription initiation at RNA polymerase II promoter"/>
    <property type="evidence" value="ECO:0007669"/>
    <property type="project" value="TreeGrafter"/>
</dbReference>
<dbReference type="PROSITE" id="PS50082">
    <property type="entry name" value="WD_REPEATS_2"/>
    <property type="match status" value="1"/>
</dbReference>
<organism evidence="2">
    <name type="scientific">marine sediment metagenome</name>
    <dbReference type="NCBI Taxonomy" id="412755"/>
    <lineage>
        <taxon>unclassified sequences</taxon>
        <taxon>metagenomes</taxon>
        <taxon>ecological metagenomes</taxon>
    </lineage>
</organism>
<dbReference type="PANTHER" id="PTHR19879">
    <property type="entry name" value="TRANSCRIPTION INITIATION FACTOR TFIID"/>
    <property type="match status" value="1"/>
</dbReference>
<dbReference type="Pfam" id="PF13360">
    <property type="entry name" value="PQQ_2"/>
    <property type="match status" value="1"/>
</dbReference>
<dbReference type="GO" id="GO:0016251">
    <property type="term" value="F:RNA polymerase II general transcription initiation factor activity"/>
    <property type="evidence" value="ECO:0007669"/>
    <property type="project" value="TreeGrafter"/>
</dbReference>
<dbReference type="InterPro" id="IPR011048">
    <property type="entry name" value="Haem_d1_sf"/>
</dbReference>
<feature type="non-terminal residue" evidence="2">
    <location>
        <position position="442"/>
    </location>
</feature>
<dbReference type="Gene3D" id="2.130.10.10">
    <property type="entry name" value="YVTN repeat-like/Quinoprotein amine dehydrogenase"/>
    <property type="match status" value="4"/>
</dbReference>
<dbReference type="InterPro" id="IPR002372">
    <property type="entry name" value="PQQ_rpt_dom"/>
</dbReference>
<dbReference type="EMBL" id="LAZR01047145">
    <property type="protein sequence ID" value="KKK94905.1"/>
    <property type="molecule type" value="Genomic_DNA"/>
</dbReference>
<sequence>FSPNGEFLASASSPSDDEEVRVWDVARREFKYAVSVPSAKPLAFSSDGNYLLANDQLIDTKTRQVVRKFDTDCDFGTYFLRDDSFVIGAGYGALHLFDLSTEVELGAFAMPTEASIQSLAASENERWLACGGSDGEVYWFDVESLMDRIPRTVSTGPPPDGGQRHLAWSPDGRFIAAYANTNDDDGHITLWNTESWKMEHRIPLSVVIDLAFSADSGLLAACGHDPSKGDDEDGFVRFYDVKTGESTWTHRQPPIMAAIAFDPGNRLFAIYQYSETVKLRDVSTREVTGEFSFDAQQLVFSPDGRLLVARSHEGKVVAWDVKQGKVLWEVDAYNGYSIAMDVSPSGERIVTFGNDKDGEEYHQGVKLWDANSGAMTNVFQDVDSGVLGFSSDSTLLFEGSRYRVKARNLVTNKDRDVFTLVGSVADFAFSPDRQYLAYLAYD</sequence>
<dbReference type="Pfam" id="PF00400">
    <property type="entry name" value="WD40"/>
    <property type="match status" value="3"/>
</dbReference>
<proteinExistence type="predicted"/>
<evidence type="ECO:0000313" key="2">
    <source>
        <dbReference type="EMBL" id="KKK94905.1"/>
    </source>
</evidence>
<dbReference type="SMART" id="SM00320">
    <property type="entry name" value="WD40"/>
    <property type="match status" value="5"/>
</dbReference>
<dbReference type="InterPro" id="IPR001680">
    <property type="entry name" value="WD40_rpt"/>
</dbReference>